<dbReference type="EMBL" id="CAJJDN010000035">
    <property type="protein sequence ID" value="CAD8077019.1"/>
    <property type="molecule type" value="Genomic_DNA"/>
</dbReference>
<feature type="transmembrane region" description="Helical" evidence="8">
    <location>
        <begin position="140"/>
        <end position="160"/>
    </location>
</feature>
<keyword evidence="6 8" id="KW-0012">Acyltransferase</keyword>
<evidence type="ECO:0000256" key="1">
    <source>
        <dbReference type="ARBA" id="ARBA00004141"/>
    </source>
</evidence>
<evidence type="ECO:0000256" key="2">
    <source>
        <dbReference type="ARBA" id="ARBA00022679"/>
    </source>
</evidence>
<evidence type="ECO:0000256" key="4">
    <source>
        <dbReference type="ARBA" id="ARBA00022989"/>
    </source>
</evidence>
<dbReference type="OrthoDB" id="331948at2759"/>
<feature type="transmembrane region" description="Helical" evidence="8">
    <location>
        <begin position="180"/>
        <end position="201"/>
    </location>
</feature>
<accession>A0A8S1MBG4</accession>
<dbReference type="PANTHER" id="PTHR22883:SF23">
    <property type="entry name" value="PALMITOYLTRANSFERASE ZDHHC6"/>
    <property type="match status" value="1"/>
</dbReference>
<evidence type="ECO:0000256" key="6">
    <source>
        <dbReference type="ARBA" id="ARBA00023315"/>
    </source>
</evidence>
<name>A0A8S1MBG4_9CILI</name>
<comment type="caution">
    <text evidence="10">The sequence shown here is derived from an EMBL/GenBank/DDBJ whole genome shotgun (WGS) entry which is preliminary data.</text>
</comment>
<keyword evidence="2 8" id="KW-0808">Transferase</keyword>
<protein>
    <recommendedName>
        <fullName evidence="8">Palmitoyltransferase</fullName>
        <ecNumber evidence="8">2.3.1.225</ecNumber>
    </recommendedName>
</protein>
<feature type="domain" description="Palmitoyltransferase DHHC" evidence="9">
    <location>
        <begin position="90"/>
        <end position="206"/>
    </location>
</feature>
<comment type="catalytic activity">
    <reaction evidence="8">
        <text>L-cysteinyl-[protein] + hexadecanoyl-CoA = S-hexadecanoyl-L-cysteinyl-[protein] + CoA</text>
        <dbReference type="Rhea" id="RHEA:36683"/>
        <dbReference type="Rhea" id="RHEA-COMP:10131"/>
        <dbReference type="Rhea" id="RHEA-COMP:11032"/>
        <dbReference type="ChEBI" id="CHEBI:29950"/>
        <dbReference type="ChEBI" id="CHEBI:57287"/>
        <dbReference type="ChEBI" id="CHEBI:57379"/>
        <dbReference type="ChEBI" id="CHEBI:74151"/>
        <dbReference type="EC" id="2.3.1.225"/>
    </reaction>
</comment>
<dbReference type="InterPro" id="IPR039859">
    <property type="entry name" value="PFA4/ZDH16/20/ERF2-like"/>
</dbReference>
<dbReference type="InterPro" id="IPR001594">
    <property type="entry name" value="Palmitoyltrfase_DHHC"/>
</dbReference>
<keyword evidence="11" id="KW-1185">Reference proteome</keyword>
<evidence type="ECO:0000256" key="5">
    <source>
        <dbReference type="ARBA" id="ARBA00023136"/>
    </source>
</evidence>
<proteinExistence type="inferred from homology"/>
<evidence type="ECO:0000256" key="7">
    <source>
        <dbReference type="ARBA" id="ARBA00038298"/>
    </source>
</evidence>
<comment type="domain">
    <text evidence="8">The DHHC domain is required for palmitoyltransferase activity.</text>
</comment>
<evidence type="ECO:0000313" key="11">
    <source>
        <dbReference type="Proteomes" id="UP000692954"/>
    </source>
</evidence>
<feature type="transmembrane region" description="Helical" evidence="8">
    <location>
        <begin position="30"/>
        <end position="51"/>
    </location>
</feature>
<keyword evidence="5 8" id="KW-0472">Membrane</keyword>
<evidence type="ECO:0000256" key="8">
    <source>
        <dbReference type="RuleBase" id="RU079119"/>
    </source>
</evidence>
<comment type="subcellular location">
    <subcellularLocation>
        <location evidence="1">Membrane</location>
        <topology evidence="1">Multi-pass membrane protein</topology>
    </subcellularLocation>
</comment>
<dbReference type="AlphaFoldDB" id="A0A8S1MBG4"/>
<reference evidence="10" key="1">
    <citation type="submission" date="2021-01" db="EMBL/GenBank/DDBJ databases">
        <authorList>
            <consortium name="Genoscope - CEA"/>
            <person name="William W."/>
        </authorList>
    </citation>
    <scope>NUCLEOTIDE SEQUENCE</scope>
</reference>
<dbReference type="Pfam" id="PF01529">
    <property type="entry name" value="DHHC"/>
    <property type="match status" value="1"/>
</dbReference>
<organism evidence="10 11">
    <name type="scientific">Paramecium sonneborni</name>
    <dbReference type="NCBI Taxonomy" id="65129"/>
    <lineage>
        <taxon>Eukaryota</taxon>
        <taxon>Sar</taxon>
        <taxon>Alveolata</taxon>
        <taxon>Ciliophora</taxon>
        <taxon>Intramacronucleata</taxon>
        <taxon>Oligohymenophorea</taxon>
        <taxon>Peniculida</taxon>
        <taxon>Parameciidae</taxon>
        <taxon>Paramecium</taxon>
    </lineage>
</organism>
<keyword evidence="3 8" id="KW-0812">Transmembrane</keyword>
<dbReference type="GO" id="GO:0006612">
    <property type="term" value="P:protein targeting to membrane"/>
    <property type="evidence" value="ECO:0007669"/>
    <property type="project" value="TreeGrafter"/>
</dbReference>
<feature type="transmembrane region" description="Helical" evidence="8">
    <location>
        <begin position="7"/>
        <end position="24"/>
    </location>
</feature>
<keyword evidence="4 8" id="KW-1133">Transmembrane helix</keyword>
<comment type="similarity">
    <text evidence="7">Belongs to the DHHC palmitoyltransferase family. PFA5 subfamily.</text>
</comment>
<gene>
    <name evidence="10" type="ORF">PSON_ATCC_30995.1.T0350286</name>
</gene>
<dbReference type="PROSITE" id="PS50216">
    <property type="entry name" value="DHHC"/>
    <property type="match status" value="1"/>
</dbReference>
<evidence type="ECO:0000313" key="10">
    <source>
        <dbReference type="EMBL" id="CAD8077019.1"/>
    </source>
</evidence>
<dbReference type="GO" id="GO:0005794">
    <property type="term" value="C:Golgi apparatus"/>
    <property type="evidence" value="ECO:0007669"/>
    <property type="project" value="TreeGrafter"/>
</dbReference>
<dbReference type="GO" id="GO:0005783">
    <property type="term" value="C:endoplasmic reticulum"/>
    <property type="evidence" value="ECO:0007669"/>
    <property type="project" value="TreeGrafter"/>
</dbReference>
<evidence type="ECO:0000256" key="3">
    <source>
        <dbReference type="ARBA" id="ARBA00022692"/>
    </source>
</evidence>
<sequence length="299" mass="36055">MSLEKLPYKYILILFYLASTYFIIYHDYGYTLFITSLVIKILLILSHYQIVYTEPGPIKLQQTPIEIMEEIQKKQVFTPHLIIENQLQLQNKCKKCHGYWKPPKAHHCSTCNKCIYYRDHHCIWFNCCIGYKNLKFFCQFLIYFAIITIIHGITSLFQFFQLIKQIHLLGINNLSWSFLYNFLSFDFIFNLFQLLISYIGYQISNQLLKDKFIQLPDLDTYHGQKGQRYTYFRNFDQKLKKLLGNNLLLWILPLPNKFNLNYLELIYPKVTAGIDLLDYYLDKKSENYYHFYKIFEIND</sequence>
<dbReference type="GO" id="GO:0016020">
    <property type="term" value="C:membrane"/>
    <property type="evidence" value="ECO:0007669"/>
    <property type="project" value="UniProtKB-SubCell"/>
</dbReference>
<dbReference type="GO" id="GO:0019706">
    <property type="term" value="F:protein-cysteine S-palmitoyltransferase activity"/>
    <property type="evidence" value="ECO:0007669"/>
    <property type="project" value="UniProtKB-EC"/>
</dbReference>
<dbReference type="PANTHER" id="PTHR22883">
    <property type="entry name" value="ZINC FINGER DHHC DOMAIN CONTAINING PROTEIN"/>
    <property type="match status" value="1"/>
</dbReference>
<dbReference type="Proteomes" id="UP000692954">
    <property type="component" value="Unassembled WGS sequence"/>
</dbReference>
<dbReference type="EC" id="2.3.1.225" evidence="8"/>
<evidence type="ECO:0000259" key="9">
    <source>
        <dbReference type="Pfam" id="PF01529"/>
    </source>
</evidence>